<comment type="cofactor">
    <cofactor evidence="9">
        <name>Mg(2+)</name>
        <dbReference type="ChEBI" id="CHEBI:18420"/>
    </cofactor>
    <text evidence="9">Binds 2 magnesium ions per subunit.</text>
</comment>
<comment type="pathway">
    <text evidence="8">Carbohydrate biosynthesis.</text>
</comment>
<dbReference type="CDD" id="cd00354">
    <property type="entry name" value="FBPase"/>
    <property type="match status" value="1"/>
</dbReference>
<dbReference type="InterPro" id="IPR044015">
    <property type="entry name" value="FBPase_C_dom"/>
</dbReference>
<dbReference type="SUPFAM" id="SSF56655">
    <property type="entry name" value="Carbohydrate phosphatase"/>
    <property type="match status" value="1"/>
</dbReference>
<feature type="binding site" evidence="9">
    <location>
        <position position="103"/>
    </location>
    <ligand>
        <name>Mg(2+)</name>
        <dbReference type="ChEBI" id="CHEBI:18420"/>
        <label>2</label>
    </ligand>
</feature>
<feature type="binding site" evidence="9">
    <location>
        <position position="84"/>
    </location>
    <ligand>
        <name>Mg(2+)</name>
        <dbReference type="ChEBI" id="CHEBI:18420"/>
        <label>1</label>
    </ligand>
</feature>
<feature type="binding site" evidence="9">
    <location>
        <position position="269"/>
    </location>
    <ligand>
        <name>Mg(2+)</name>
        <dbReference type="ChEBI" id="CHEBI:18420"/>
        <label>2</label>
    </ligand>
</feature>
<evidence type="ECO:0000256" key="2">
    <source>
        <dbReference type="ARBA" id="ARBA00010941"/>
    </source>
</evidence>
<dbReference type="Proteomes" id="UP000286678">
    <property type="component" value="Unassembled WGS sequence"/>
</dbReference>
<dbReference type="InterPro" id="IPR033391">
    <property type="entry name" value="FBPase_N"/>
</dbReference>
<dbReference type="PANTHER" id="PTHR11556">
    <property type="entry name" value="FRUCTOSE-1,6-BISPHOSPHATASE-RELATED"/>
    <property type="match status" value="1"/>
</dbReference>
<comment type="subunit">
    <text evidence="9">Homotetramer.</text>
</comment>
<dbReference type="NCBIfam" id="NF006780">
    <property type="entry name" value="PRK09293.1-4"/>
    <property type="match status" value="1"/>
</dbReference>
<evidence type="ECO:0000256" key="4">
    <source>
        <dbReference type="ARBA" id="ARBA00022723"/>
    </source>
</evidence>
<proteinExistence type="inferred from homology"/>
<sequence length="330" mass="36726">MQRLIPTLRRDQVAEGLISVINTLQICAKEISYRLHQGELAGVLGSTLDENIQGETQKKLDVLSNQLLKDILLENKFVRAVASEEEEGIVDGFADGKYLIAFDPLDGSSNIDINSMVGTIFSVLPAPTNERSGADMFLQPGHQQLMAGYVLYGPSTMLVFTTGKGLRVFTLDTTVGEFLLTDENLEIPTDTCEFAINMSNYRHWQPEMRSYIDDLLAGETGPRCKNFNMRWIAAMVADVHRVLCRGGLFTYPWDNRKPGKPYKLRLMYEGNPMAYLVEQAGGKAHSGEQRIMDIEPNDIHQRIGVILGSANEVDTCLSYLQGSQSKPSNV</sequence>
<feature type="binding site" evidence="9">
    <location>
        <position position="106"/>
    </location>
    <ligand>
        <name>Mg(2+)</name>
        <dbReference type="ChEBI" id="CHEBI:18420"/>
        <label>2</label>
    </ligand>
</feature>
<evidence type="ECO:0000256" key="1">
    <source>
        <dbReference type="ARBA" id="ARBA00001273"/>
    </source>
</evidence>
<comment type="similarity">
    <text evidence="2 9 10">Belongs to the FBPase class 1 family.</text>
</comment>
<dbReference type="Gene3D" id="3.30.540.10">
    <property type="entry name" value="Fructose-1,6-Bisphosphatase, subunit A, domain 1"/>
    <property type="match status" value="1"/>
</dbReference>
<dbReference type="GO" id="GO:0000287">
    <property type="term" value="F:magnesium ion binding"/>
    <property type="evidence" value="ECO:0007669"/>
    <property type="project" value="UniProtKB-UniRule"/>
</dbReference>
<dbReference type="GO" id="GO:0005829">
    <property type="term" value="C:cytosol"/>
    <property type="evidence" value="ECO:0007669"/>
    <property type="project" value="TreeGrafter"/>
</dbReference>
<keyword evidence="4 9" id="KW-0479">Metal-binding</keyword>
<evidence type="ECO:0000256" key="3">
    <source>
        <dbReference type="ARBA" id="ARBA00022490"/>
    </source>
</evidence>
<keyword evidence="6 9" id="KW-0460">Magnesium</keyword>
<feature type="binding site" evidence="9">
    <location>
        <position position="105"/>
    </location>
    <ligand>
        <name>Mg(2+)</name>
        <dbReference type="ChEBI" id="CHEBI:18420"/>
        <label>1</label>
    </ligand>
</feature>
<dbReference type="GO" id="GO:0006002">
    <property type="term" value="P:fructose 6-phosphate metabolic process"/>
    <property type="evidence" value="ECO:0007669"/>
    <property type="project" value="TreeGrafter"/>
</dbReference>
<name>A0A432XF88_9GAMM</name>
<keyword evidence="3 9" id="KW-0963">Cytoplasm</keyword>
<dbReference type="PIRSF" id="PIRSF500210">
    <property type="entry name" value="FBPtase"/>
    <property type="match status" value="1"/>
</dbReference>
<dbReference type="Gene3D" id="3.40.190.80">
    <property type="match status" value="1"/>
</dbReference>
<dbReference type="RefSeq" id="WP_126833979.1">
    <property type="nucleotide sequence ID" value="NZ_PIPT01000006.1"/>
</dbReference>
<dbReference type="GO" id="GO:0006094">
    <property type="term" value="P:gluconeogenesis"/>
    <property type="evidence" value="ECO:0007669"/>
    <property type="project" value="UniProtKB-UniRule"/>
</dbReference>
<evidence type="ECO:0000313" key="13">
    <source>
        <dbReference type="EMBL" id="RUO47365.1"/>
    </source>
</evidence>
<keyword evidence="14" id="KW-1185">Reference proteome</keyword>
<evidence type="ECO:0000256" key="7">
    <source>
        <dbReference type="ARBA" id="ARBA00023277"/>
    </source>
</evidence>
<dbReference type="EMBL" id="PIPT01000006">
    <property type="protein sequence ID" value="RUO47365.1"/>
    <property type="molecule type" value="Genomic_DNA"/>
</dbReference>
<dbReference type="Pfam" id="PF18913">
    <property type="entry name" value="FBPase_C"/>
    <property type="match status" value="1"/>
</dbReference>
<evidence type="ECO:0000256" key="6">
    <source>
        <dbReference type="ARBA" id="ARBA00022842"/>
    </source>
</evidence>
<dbReference type="GO" id="GO:0005986">
    <property type="term" value="P:sucrose biosynthetic process"/>
    <property type="evidence" value="ECO:0007669"/>
    <property type="project" value="TreeGrafter"/>
</dbReference>
<dbReference type="GO" id="GO:0042132">
    <property type="term" value="F:fructose 1,6-bisphosphate 1-phosphatase activity"/>
    <property type="evidence" value="ECO:0007669"/>
    <property type="project" value="UniProtKB-UniRule"/>
</dbReference>
<dbReference type="PANTHER" id="PTHR11556:SF35">
    <property type="entry name" value="SEDOHEPTULOSE-1,7-BISPHOSPHATASE, CHLOROPLASTIC"/>
    <property type="match status" value="1"/>
</dbReference>
<accession>A0A432XF88</accession>
<dbReference type="PIRSF" id="PIRSF000904">
    <property type="entry name" value="FBPtase_SBPase"/>
    <property type="match status" value="1"/>
</dbReference>
<feature type="binding site" evidence="9">
    <location>
        <position position="197"/>
    </location>
    <ligand>
        <name>substrate</name>
    </ligand>
</feature>
<feature type="domain" description="Fructose-1-6-bisphosphatase class I N-terminal" evidence="11">
    <location>
        <begin position="14"/>
        <end position="183"/>
    </location>
</feature>
<protein>
    <recommendedName>
        <fullName evidence="9">Fructose-1,6-bisphosphatase class 1</fullName>
        <shortName evidence="9">FBPase class 1</shortName>
        <ecNumber evidence="9">3.1.3.11</ecNumber>
    </recommendedName>
    <alternativeName>
        <fullName evidence="9">D-fructose-1,6-bisphosphate 1-phosphohydrolase class 1</fullName>
    </alternativeName>
</protein>
<gene>
    <name evidence="9" type="primary">fbp</name>
    <name evidence="13" type="ORF">CWE21_08285</name>
</gene>
<organism evidence="13 14">
    <name type="scientific">Pseudidiomarina aquimaris</name>
    <dbReference type="NCBI Taxonomy" id="641841"/>
    <lineage>
        <taxon>Bacteria</taxon>
        <taxon>Pseudomonadati</taxon>
        <taxon>Pseudomonadota</taxon>
        <taxon>Gammaproteobacteria</taxon>
        <taxon>Alteromonadales</taxon>
        <taxon>Idiomarinaceae</taxon>
        <taxon>Pseudidiomarina</taxon>
    </lineage>
</organism>
<comment type="catalytic activity">
    <reaction evidence="1 9">
        <text>beta-D-fructose 1,6-bisphosphate + H2O = beta-D-fructose 6-phosphate + phosphate</text>
        <dbReference type="Rhea" id="RHEA:11064"/>
        <dbReference type="ChEBI" id="CHEBI:15377"/>
        <dbReference type="ChEBI" id="CHEBI:32966"/>
        <dbReference type="ChEBI" id="CHEBI:43474"/>
        <dbReference type="ChEBI" id="CHEBI:57634"/>
        <dbReference type="EC" id="3.1.3.11"/>
    </reaction>
</comment>
<evidence type="ECO:0000256" key="5">
    <source>
        <dbReference type="ARBA" id="ARBA00022801"/>
    </source>
</evidence>
<evidence type="ECO:0000256" key="9">
    <source>
        <dbReference type="HAMAP-Rule" id="MF_01855"/>
    </source>
</evidence>
<evidence type="ECO:0000256" key="10">
    <source>
        <dbReference type="RuleBase" id="RU000508"/>
    </source>
</evidence>
<dbReference type="NCBIfam" id="NF006779">
    <property type="entry name" value="PRK09293.1-3"/>
    <property type="match status" value="1"/>
</dbReference>
<dbReference type="PRINTS" id="PR00115">
    <property type="entry name" value="F16BPHPHTASE"/>
</dbReference>
<dbReference type="HAMAP" id="MF_01855">
    <property type="entry name" value="FBPase_class1"/>
    <property type="match status" value="1"/>
</dbReference>
<feature type="binding site" evidence="9">
    <location>
        <begin position="106"/>
        <end position="109"/>
    </location>
    <ligand>
        <name>substrate</name>
    </ligand>
</feature>
<comment type="caution">
    <text evidence="13">The sequence shown here is derived from an EMBL/GenBank/DDBJ whole genome shotgun (WGS) entry which is preliminary data.</text>
</comment>
<evidence type="ECO:0000259" key="12">
    <source>
        <dbReference type="Pfam" id="PF18913"/>
    </source>
</evidence>
<feature type="domain" description="Fructose-1-6-bisphosphatase class 1 C-terminal" evidence="12">
    <location>
        <begin position="187"/>
        <end position="320"/>
    </location>
</feature>
<evidence type="ECO:0000256" key="8">
    <source>
        <dbReference type="ARBA" id="ARBA00024331"/>
    </source>
</evidence>
<evidence type="ECO:0000259" key="11">
    <source>
        <dbReference type="Pfam" id="PF00316"/>
    </source>
</evidence>
<keyword evidence="7 9" id="KW-0119">Carbohydrate metabolism</keyword>
<feature type="binding site" evidence="9">
    <location>
        <position position="263"/>
    </location>
    <ligand>
        <name>substrate</name>
    </ligand>
</feature>
<comment type="subcellular location">
    <subcellularLocation>
        <location evidence="9">Cytoplasm</location>
    </subcellularLocation>
</comment>
<dbReference type="EC" id="3.1.3.11" evidence="9"/>
<dbReference type="FunFam" id="3.40.190.80:FF:000011">
    <property type="entry name" value="Fructose-1,6-bisphosphatase class 1"/>
    <property type="match status" value="1"/>
</dbReference>
<evidence type="ECO:0000313" key="14">
    <source>
        <dbReference type="Proteomes" id="UP000286678"/>
    </source>
</evidence>
<dbReference type="InterPro" id="IPR000146">
    <property type="entry name" value="FBPase_class-1"/>
</dbReference>
<keyword evidence="5 9" id="KW-0378">Hydrolase</keyword>
<dbReference type="GO" id="GO:0006000">
    <property type="term" value="P:fructose metabolic process"/>
    <property type="evidence" value="ECO:0007669"/>
    <property type="project" value="TreeGrafter"/>
</dbReference>
<reference evidence="14" key="1">
    <citation type="journal article" date="2018" name="Front. Microbiol.">
        <title>Genome-Based Analysis Reveals the Taxonomy and Diversity of the Family Idiomarinaceae.</title>
        <authorList>
            <person name="Liu Y."/>
            <person name="Lai Q."/>
            <person name="Shao Z."/>
        </authorList>
    </citation>
    <scope>NUCLEOTIDE SEQUENCE [LARGE SCALE GENOMIC DNA]</scope>
    <source>
        <strain evidence="14">SW15</strain>
    </source>
</reference>
<comment type="caution">
    <text evidence="9">Lacks conserved residue(s) required for the propagation of feature annotation.</text>
</comment>
<dbReference type="Pfam" id="PF00316">
    <property type="entry name" value="FBPase"/>
    <property type="match status" value="1"/>
</dbReference>
<feature type="binding site" evidence="9">
    <location>
        <position position="103"/>
    </location>
    <ligand>
        <name>Mg(2+)</name>
        <dbReference type="ChEBI" id="CHEBI:18420"/>
        <label>1</label>
    </ligand>
</feature>
<dbReference type="OrthoDB" id="9806756at2"/>
<dbReference type="AlphaFoldDB" id="A0A432XF88"/>
<dbReference type="InterPro" id="IPR028343">
    <property type="entry name" value="FBPtase"/>
</dbReference>
<dbReference type="GO" id="GO:0030388">
    <property type="term" value="P:fructose 1,6-bisphosphate metabolic process"/>
    <property type="evidence" value="ECO:0007669"/>
    <property type="project" value="TreeGrafter"/>
</dbReference>